<name>G8EJU9_9CAUD</name>
<feature type="compositionally biased region" description="Low complexity" evidence="1">
    <location>
        <begin position="11"/>
        <end position="21"/>
    </location>
</feature>
<dbReference type="Proteomes" id="UP000007318">
    <property type="component" value="Segment"/>
</dbReference>
<dbReference type="EMBL" id="JF923796">
    <property type="protein sequence ID" value="AET09831.1"/>
    <property type="molecule type" value="Genomic_DNA"/>
</dbReference>
<sequence>MADLEEEQMMPGPTAKPPGTAARRHKSSTKAVLSTVVDHDIPTLPPAGEWLQTIEEITASAVMADAPPPEHRDWPEPVKRWWNDIWSSPMSNEFVHSDIHGLYLACFYMAQVLNPALKMSDRISASKAYETQVRNFGLNPMSRRTLQWEIERTEEALAKGEARRRRNATDPTVTEPARPDPRRRDESGLQNPFSVVK</sequence>
<organism evidence="2 3">
    <name type="scientific">Gordonia phage GTE5</name>
    <dbReference type="NCBI Taxonomy" id="319522"/>
    <lineage>
        <taxon>Viruses</taxon>
        <taxon>Duplodnaviria</taxon>
        <taxon>Heunggongvirae</taxon>
        <taxon>Uroviricota</taxon>
        <taxon>Caudoviricetes</taxon>
        <taxon>Zierdtviridae</taxon>
        <taxon>Emilbogenvirinae</taxon>
        <taxon>Gruunavirus</taxon>
        <taxon>Gruunavirus GTE5</taxon>
    </lineage>
</organism>
<protein>
    <recommendedName>
        <fullName evidence="4">Terminase small subunit</fullName>
    </recommendedName>
</protein>
<feature type="region of interest" description="Disordered" evidence="1">
    <location>
        <begin position="157"/>
        <end position="197"/>
    </location>
</feature>
<evidence type="ECO:0008006" key="4">
    <source>
        <dbReference type="Google" id="ProtNLM"/>
    </source>
</evidence>
<dbReference type="OrthoDB" id="11015at10239"/>
<proteinExistence type="predicted"/>
<dbReference type="GeneID" id="11459732"/>
<evidence type="ECO:0000256" key="1">
    <source>
        <dbReference type="SAM" id="MobiDB-lite"/>
    </source>
</evidence>
<feature type="compositionally biased region" description="Basic and acidic residues" evidence="1">
    <location>
        <begin position="177"/>
        <end position="187"/>
    </location>
</feature>
<feature type="region of interest" description="Disordered" evidence="1">
    <location>
        <begin position="1"/>
        <end position="28"/>
    </location>
</feature>
<accession>G8EJU9</accession>
<dbReference type="KEGG" id="vg:11459732"/>
<evidence type="ECO:0000313" key="3">
    <source>
        <dbReference type="Proteomes" id="UP000007318"/>
    </source>
</evidence>
<dbReference type="RefSeq" id="YP_004935813.1">
    <property type="nucleotide sequence ID" value="NC_016434.1"/>
</dbReference>
<feature type="compositionally biased region" description="Polar residues" evidence="1">
    <location>
        <begin position="188"/>
        <end position="197"/>
    </location>
</feature>
<keyword evidence="3" id="KW-1185">Reference proteome</keyword>
<evidence type="ECO:0000313" key="2">
    <source>
        <dbReference type="EMBL" id="AET09831.1"/>
    </source>
</evidence>
<reference evidence="2 3" key="1">
    <citation type="journal article" date="2011" name="Appl. Environ. Microbiol.">
        <title>Genome sequence and characterization of the related Gordonia phages GTE5 and GRU1 and their use as potential biocontrol agents.</title>
        <authorList>
            <person name="Petrovski S."/>
            <person name="Tillett D."/>
            <person name="Seviour R.J."/>
        </authorList>
    </citation>
    <scope>NUCLEOTIDE SEQUENCE [LARGE SCALE GENOMIC DNA]</scope>
</reference>
<dbReference type="InterPro" id="IPR057972">
    <property type="entry name" value="Terminase_7"/>
</dbReference>
<dbReference type="Pfam" id="PF25673">
    <property type="entry name" value="Terminase_7"/>
    <property type="match status" value="1"/>
</dbReference>